<dbReference type="GO" id="GO:0008483">
    <property type="term" value="F:transaminase activity"/>
    <property type="evidence" value="ECO:0007669"/>
    <property type="project" value="UniProtKB-KW"/>
</dbReference>
<comment type="caution">
    <text evidence="5">The sequence shown here is derived from an EMBL/GenBank/DDBJ whole genome shotgun (WGS) entry which is preliminary data.</text>
</comment>
<organism evidence="5 6">
    <name type="scientific">Mucilaginibacter corticis</name>
    <dbReference type="NCBI Taxonomy" id="2597670"/>
    <lineage>
        <taxon>Bacteria</taxon>
        <taxon>Pseudomonadati</taxon>
        <taxon>Bacteroidota</taxon>
        <taxon>Sphingobacteriia</taxon>
        <taxon>Sphingobacteriales</taxon>
        <taxon>Sphingobacteriaceae</taxon>
        <taxon>Mucilaginibacter</taxon>
    </lineage>
</organism>
<protein>
    <submittedName>
        <fullName evidence="5">Aminotransferase class I/II-fold pyridoxal phosphate-dependent enzyme</fullName>
    </submittedName>
</protein>
<keyword evidence="2 3" id="KW-0663">Pyridoxal phosphate</keyword>
<dbReference type="Gene3D" id="3.40.640.10">
    <property type="entry name" value="Type I PLP-dependent aspartate aminotransferase-like (Major domain)"/>
    <property type="match status" value="1"/>
</dbReference>
<dbReference type="GO" id="GO:0030170">
    <property type="term" value="F:pyridoxal phosphate binding"/>
    <property type="evidence" value="ECO:0007669"/>
    <property type="project" value="InterPro"/>
</dbReference>
<dbReference type="PANTHER" id="PTHR11808">
    <property type="entry name" value="TRANS-SULFURATION ENZYME FAMILY MEMBER"/>
    <property type="match status" value="1"/>
</dbReference>
<name>A0A556MSG4_9SPHI</name>
<dbReference type="PIRSF" id="PIRSF001434">
    <property type="entry name" value="CGS"/>
    <property type="match status" value="1"/>
</dbReference>
<proteinExistence type="inferred from homology"/>
<dbReference type="GO" id="GO:0019346">
    <property type="term" value="P:transsulfuration"/>
    <property type="evidence" value="ECO:0007669"/>
    <property type="project" value="InterPro"/>
</dbReference>
<dbReference type="InterPro" id="IPR015422">
    <property type="entry name" value="PyrdxlP-dep_Trfase_small"/>
</dbReference>
<keyword evidence="6" id="KW-1185">Reference proteome</keyword>
<feature type="modified residue" description="N6-(pyridoxal phosphate)lysine" evidence="3">
    <location>
        <position position="204"/>
    </location>
</feature>
<evidence type="ECO:0000256" key="3">
    <source>
        <dbReference type="PIRSR" id="PIRSR001434-2"/>
    </source>
</evidence>
<comment type="cofactor">
    <cofactor evidence="1 4">
        <name>pyridoxal 5'-phosphate</name>
        <dbReference type="ChEBI" id="CHEBI:597326"/>
    </cofactor>
</comment>
<dbReference type="GO" id="GO:0016846">
    <property type="term" value="F:carbon-sulfur lyase activity"/>
    <property type="evidence" value="ECO:0007669"/>
    <property type="project" value="TreeGrafter"/>
</dbReference>
<keyword evidence="5" id="KW-0032">Aminotransferase</keyword>
<dbReference type="InterPro" id="IPR054542">
    <property type="entry name" value="Cys_met_metab_PP"/>
</dbReference>
<dbReference type="FunFam" id="3.40.640.10:FF:000046">
    <property type="entry name" value="Cystathionine gamma-lyase"/>
    <property type="match status" value="1"/>
</dbReference>
<dbReference type="InterPro" id="IPR000277">
    <property type="entry name" value="Cys/Met-Metab_PyrdxlP-dep_enz"/>
</dbReference>
<evidence type="ECO:0000313" key="6">
    <source>
        <dbReference type="Proteomes" id="UP000318733"/>
    </source>
</evidence>
<dbReference type="Proteomes" id="UP000318733">
    <property type="component" value="Unassembled WGS sequence"/>
</dbReference>
<evidence type="ECO:0000256" key="2">
    <source>
        <dbReference type="ARBA" id="ARBA00022898"/>
    </source>
</evidence>
<keyword evidence="5" id="KW-0808">Transferase</keyword>
<dbReference type="EMBL" id="VLPK01000001">
    <property type="protein sequence ID" value="TSJ42738.1"/>
    <property type="molecule type" value="Genomic_DNA"/>
</dbReference>
<dbReference type="GO" id="GO:0005737">
    <property type="term" value="C:cytoplasm"/>
    <property type="evidence" value="ECO:0007669"/>
    <property type="project" value="TreeGrafter"/>
</dbReference>
<accession>A0A556MSG4</accession>
<dbReference type="OrthoDB" id="9773476at2"/>
<evidence type="ECO:0000256" key="4">
    <source>
        <dbReference type="RuleBase" id="RU362118"/>
    </source>
</evidence>
<dbReference type="PANTHER" id="PTHR11808:SF80">
    <property type="entry name" value="CYSTATHIONINE GAMMA-LYASE"/>
    <property type="match status" value="1"/>
</dbReference>
<reference evidence="5 6" key="1">
    <citation type="submission" date="2019-07" db="EMBL/GenBank/DDBJ databases">
        <authorList>
            <person name="Huq M.A."/>
        </authorList>
    </citation>
    <scope>NUCLEOTIDE SEQUENCE [LARGE SCALE GENOMIC DNA]</scope>
    <source>
        <strain evidence="5 6">MAH-19</strain>
    </source>
</reference>
<gene>
    <name evidence="5" type="ORF">FO440_00675</name>
</gene>
<dbReference type="RefSeq" id="WP_144246309.1">
    <property type="nucleotide sequence ID" value="NZ_VLPK01000001.1"/>
</dbReference>
<dbReference type="CDD" id="cd00614">
    <property type="entry name" value="CGS_like"/>
    <property type="match status" value="1"/>
</dbReference>
<dbReference type="InterPro" id="IPR015424">
    <property type="entry name" value="PyrdxlP-dep_Trfase"/>
</dbReference>
<comment type="similarity">
    <text evidence="4">Belongs to the trans-sulfuration enzymes family.</text>
</comment>
<dbReference type="PROSITE" id="PS00868">
    <property type="entry name" value="CYS_MET_METAB_PP"/>
    <property type="match status" value="1"/>
</dbReference>
<evidence type="ECO:0000256" key="1">
    <source>
        <dbReference type="ARBA" id="ARBA00001933"/>
    </source>
</evidence>
<dbReference type="Pfam" id="PF01053">
    <property type="entry name" value="Cys_Met_Meta_PP"/>
    <property type="match status" value="1"/>
</dbReference>
<dbReference type="AlphaFoldDB" id="A0A556MSG4"/>
<dbReference type="InterPro" id="IPR015421">
    <property type="entry name" value="PyrdxlP-dep_Trfase_major"/>
</dbReference>
<dbReference type="SUPFAM" id="SSF53383">
    <property type="entry name" value="PLP-dependent transferases"/>
    <property type="match status" value="1"/>
</dbReference>
<dbReference type="Gene3D" id="3.90.1150.10">
    <property type="entry name" value="Aspartate Aminotransferase, domain 1"/>
    <property type="match status" value="1"/>
</dbReference>
<sequence length="399" mass="44199">MDISFILNELGEDRENYFNAVAPPIVQTTNFAFNTVSELRDAMSDEFDSNIYSRGQNPTVNILRKKLAALDGAEDALLFNSGVGAISIAVLSLLKAGDHAISVKSPYSWTNKLFDKILPKFGISTSFVDGTDFKNFEQAILSNTRLIFLESPNTYNYQLQDLKKIAAIAQSRNIITIIDNSYCTPLFQQPIKMGIDVVAQSATKYIGGHSDVVGGVLTGSRAMIKRIFENEFMSMGTTLSPNSAWLLLRGLRTLPLRLNRSFESAKLITSWLNQHEAVEKVIWPFSPDFEQAALAAEQMQGCGGLFSIILKDSSFEKIESFCNNLQHILIAVSWGGHESLVIPAIASMKKEDYCADNKQHQLIRLYVGLEDPTYLVTDLSKALNKISSGTKLLSSELTE</sequence>
<evidence type="ECO:0000313" key="5">
    <source>
        <dbReference type="EMBL" id="TSJ42738.1"/>
    </source>
</evidence>